<dbReference type="EMBL" id="LAZR01001062">
    <property type="protein sequence ID" value="KKN51476.1"/>
    <property type="molecule type" value="Genomic_DNA"/>
</dbReference>
<sequence>MGSKNATISGNNILVQDRGRAVFFKRRWANEVDILIPARTGGSGTAVDPGNVDTADWMGAGVGKPFVFDNVAVDSYYYLFFTSWKYYTATGDWGNNEWHQTIGVARSTTLNGTYTVLNGDAPILEPSSDNALWYYFHLLGSSIYANPNAGDDELFAFQSTPLTVEMLLHLTGYPTGAGENTLIERRDSSGNVVWGLYLYHSGAGSRHVRAKVTVGGVTSATPTLDTYTQPGKDEDIILGLSYHPTVGFLSVYLSESQVGANKIKTLYIPVPGAPDSSNGGDTTVLNNQGGSSFDAFVHLKGLRILSEYSFSSNFSGRATTVIGAGAFASIDNTVFFANFADADDRYHHDGNLGDGGAEIIGVTWVAATGLLADGSNERIELHNPPVSQYVMLLSGLDLGGILGLAFSDSLNENWALYPLPSVDLSSGNSPIADPYITGANKKLNGILFPSLYEKAGTTYLSYGEETTDTHWVIRQRELDSLFYPQASVLTIREGTYTEELGDTDDFDNLGVSAPFVISKDFTRPDGENTETLFYEGDSVITGDRTLAAGGTEGVTVHQHNIGYTGVDV</sequence>
<dbReference type="Gene3D" id="2.115.10.20">
    <property type="entry name" value="Glycosyl hydrolase domain, family 43"/>
    <property type="match status" value="1"/>
</dbReference>
<comment type="caution">
    <text evidence="1">The sequence shown here is derived from an EMBL/GenBank/DDBJ whole genome shotgun (WGS) entry which is preliminary data.</text>
</comment>
<reference evidence="1" key="1">
    <citation type="journal article" date="2015" name="Nature">
        <title>Complex archaea that bridge the gap between prokaryotes and eukaryotes.</title>
        <authorList>
            <person name="Spang A."/>
            <person name="Saw J.H."/>
            <person name="Jorgensen S.L."/>
            <person name="Zaremba-Niedzwiedzka K."/>
            <person name="Martijn J."/>
            <person name="Lind A.E."/>
            <person name="van Eijk R."/>
            <person name="Schleper C."/>
            <person name="Guy L."/>
            <person name="Ettema T.J."/>
        </authorList>
    </citation>
    <scope>NUCLEOTIDE SEQUENCE</scope>
</reference>
<organism evidence="1">
    <name type="scientific">marine sediment metagenome</name>
    <dbReference type="NCBI Taxonomy" id="412755"/>
    <lineage>
        <taxon>unclassified sequences</taxon>
        <taxon>metagenomes</taxon>
        <taxon>ecological metagenomes</taxon>
    </lineage>
</organism>
<evidence type="ECO:0000313" key="1">
    <source>
        <dbReference type="EMBL" id="KKN51476.1"/>
    </source>
</evidence>
<dbReference type="AlphaFoldDB" id="A0A0F9TQU5"/>
<accession>A0A0F9TQU5</accession>
<gene>
    <name evidence="1" type="ORF">LCGC14_0622170</name>
</gene>
<name>A0A0F9TQU5_9ZZZZ</name>
<dbReference type="InterPro" id="IPR023296">
    <property type="entry name" value="Glyco_hydro_beta-prop_sf"/>
</dbReference>
<proteinExistence type="predicted"/>
<protein>
    <submittedName>
        <fullName evidence="1">Uncharacterized protein</fullName>
    </submittedName>
</protein>